<evidence type="ECO:0000313" key="1">
    <source>
        <dbReference type="EMBL" id="MBK4736086.1"/>
    </source>
</evidence>
<dbReference type="RefSeq" id="WP_200593183.1">
    <property type="nucleotide sequence ID" value="NZ_JAEPBG010000006.1"/>
</dbReference>
<sequence>MQSTLRFHRPALQSGWLLLEFSLALVLATGYAVVRAQSDFDAAVDLQVRARAQGLETVHAAAVAYAERYFDQIVGMPAPGTLQITGSAIHVAKRASPAGDMLYQVADGNHPDVSDLVALRLLPANFSGAAIGGGRYRIALEVTPPGCRQDCSIEGAVYVDQPFRVNGKIQHPRTGRAVQLLGADGAASRPENPAVLSGYGGRFTLPNPAGDVAGILAERFGYYRSSQPLPAGASATAE</sequence>
<dbReference type="AlphaFoldDB" id="A0A934SVV3"/>
<accession>A0A934SVV3</accession>
<dbReference type="EMBL" id="JAEPBG010000006">
    <property type="protein sequence ID" value="MBK4736086.1"/>
    <property type="molecule type" value="Genomic_DNA"/>
</dbReference>
<organism evidence="1 2">
    <name type="scientific">Noviherbaspirillum pedocola</name>
    <dbReference type="NCBI Taxonomy" id="2801341"/>
    <lineage>
        <taxon>Bacteria</taxon>
        <taxon>Pseudomonadati</taxon>
        <taxon>Pseudomonadota</taxon>
        <taxon>Betaproteobacteria</taxon>
        <taxon>Burkholderiales</taxon>
        <taxon>Oxalobacteraceae</taxon>
        <taxon>Noviherbaspirillum</taxon>
    </lineage>
</organism>
<keyword evidence="2" id="KW-1185">Reference proteome</keyword>
<evidence type="ECO:0000313" key="2">
    <source>
        <dbReference type="Proteomes" id="UP000622890"/>
    </source>
</evidence>
<comment type="caution">
    <text evidence="1">The sequence shown here is derived from an EMBL/GenBank/DDBJ whole genome shotgun (WGS) entry which is preliminary data.</text>
</comment>
<protein>
    <submittedName>
        <fullName evidence="1">Uncharacterized protein</fullName>
    </submittedName>
</protein>
<name>A0A934SVV3_9BURK</name>
<reference evidence="1" key="1">
    <citation type="submission" date="2021-01" db="EMBL/GenBank/DDBJ databases">
        <title>Genome sequence of strain Noviherbaspirillum sp. DKR-6.</title>
        <authorList>
            <person name="Chaudhary D.K."/>
        </authorList>
    </citation>
    <scope>NUCLEOTIDE SEQUENCE</scope>
    <source>
        <strain evidence="1">DKR-6</strain>
    </source>
</reference>
<proteinExistence type="predicted"/>
<gene>
    <name evidence="1" type="ORF">JJB74_15800</name>
</gene>
<dbReference type="Proteomes" id="UP000622890">
    <property type="component" value="Unassembled WGS sequence"/>
</dbReference>